<dbReference type="STRING" id="157687.HMPREF3180_00529"/>
<evidence type="ECO:0008006" key="4">
    <source>
        <dbReference type="Google" id="ProtNLM"/>
    </source>
</evidence>
<dbReference type="RefSeq" id="WP_060917459.1">
    <property type="nucleotide sequence ID" value="NZ_KQ960027.1"/>
</dbReference>
<comment type="caution">
    <text evidence="2">The sequence shown here is derived from an EMBL/GenBank/DDBJ whole genome shotgun (WGS) entry which is preliminary data.</text>
</comment>
<dbReference type="PATRIC" id="fig|157687.3.peg.528"/>
<evidence type="ECO:0000256" key="1">
    <source>
        <dbReference type="SAM" id="SignalP"/>
    </source>
</evidence>
<evidence type="ECO:0000313" key="2">
    <source>
        <dbReference type="EMBL" id="KXB69072.1"/>
    </source>
</evidence>
<feature type="signal peptide" evidence="1">
    <location>
        <begin position="1"/>
        <end position="19"/>
    </location>
</feature>
<dbReference type="Proteomes" id="UP000070483">
    <property type="component" value="Unassembled WGS sequence"/>
</dbReference>
<dbReference type="EMBL" id="LSDD01000035">
    <property type="protein sequence ID" value="KXB69072.1"/>
    <property type="molecule type" value="Genomic_DNA"/>
</dbReference>
<evidence type="ECO:0000313" key="3">
    <source>
        <dbReference type="Proteomes" id="UP000070483"/>
    </source>
</evidence>
<feature type="chain" id="PRO_5007461755" description="Outer membrane protein beta-barrel domain-containing protein" evidence="1">
    <location>
        <begin position="20"/>
        <end position="581"/>
    </location>
</feature>
<name>A0A134AN07_9FUSO</name>
<sequence>MKKLHILSTMMLSAATAMAQEIKINGGWDFDRAYKNDLTKHQKGLSNTIYDYKFKNGPVAGIEWLFDNQGRLELGIGAEHKFSVKSSALKDKNEMKMYEITPMYLTSKYNLVTSKEGNDLVYLIGRVGYAKAKAGRDNKEDLNDKNFRGGLYYAGGLGTQIGPISIEALYERSNLRYDKVNLGNINRNNISTLNNFKKTKDNINTVGVRVGYSIGNIKNLPKKKNETVPFDPFRTDIFAKTGDMQYTTDKIQKRKWNGGELRLNAGYNFKNRYNIQPEQFLGTGMKNNKWQSAKSDFDIKKMPVVGLEYLFDNQGIVELGLGVEQKFLDITAFFNDKEQKHVLRTYPAYATTKINLVNNKGNNLLYAVGRIGYVHGEIKEENFNKRDLHGGLYYAGGLGTELGPVSIEALYERSNFKYQPKDTVSPIKTKGKIDTFGIRAGYRIGSIKNKPKIKEVKTAGYAYNDIPEEDRIDIINNLRDKSKEVLTSRKNPIKRQKSLENEIKQARVAGYNTYNDIPEEDRIDISGNLKGKSNTNTVSTLKKGTVKREKYFEDEVKKENIKNVSEEDSIDIINNLSFNRL</sequence>
<gene>
    <name evidence="2" type="ORF">HMPREF3180_00529</name>
</gene>
<organism evidence="2 3">
    <name type="scientific">Leptotrichia wadei</name>
    <dbReference type="NCBI Taxonomy" id="157687"/>
    <lineage>
        <taxon>Bacteria</taxon>
        <taxon>Fusobacteriati</taxon>
        <taxon>Fusobacteriota</taxon>
        <taxon>Fusobacteriia</taxon>
        <taxon>Fusobacteriales</taxon>
        <taxon>Leptotrichiaceae</taxon>
        <taxon>Leptotrichia</taxon>
    </lineage>
</organism>
<dbReference type="OrthoDB" id="95027at2"/>
<accession>A0A134AN07</accession>
<dbReference type="AlphaFoldDB" id="A0A134AN07"/>
<proteinExistence type="predicted"/>
<protein>
    <recommendedName>
        <fullName evidence="4">Outer membrane protein beta-barrel domain-containing protein</fullName>
    </recommendedName>
</protein>
<reference evidence="3" key="1">
    <citation type="submission" date="2016-01" db="EMBL/GenBank/DDBJ databases">
        <authorList>
            <person name="Mitreva M."/>
            <person name="Pepin K.H."/>
            <person name="Mihindukulasuriya K.A."/>
            <person name="Fulton R."/>
            <person name="Fronick C."/>
            <person name="O'Laughlin M."/>
            <person name="Miner T."/>
            <person name="Herter B."/>
            <person name="Rosa B.A."/>
            <person name="Cordes M."/>
            <person name="Tomlinson C."/>
            <person name="Wollam A."/>
            <person name="Palsikar V.B."/>
            <person name="Mardis E.R."/>
            <person name="Wilson R.K."/>
        </authorList>
    </citation>
    <scope>NUCLEOTIDE SEQUENCE [LARGE SCALE GENOMIC DNA]</scope>
    <source>
        <strain evidence="3">KA00185</strain>
    </source>
</reference>
<keyword evidence="1" id="KW-0732">Signal</keyword>
<keyword evidence="3" id="KW-1185">Reference proteome</keyword>